<keyword evidence="2" id="KW-1185">Reference proteome</keyword>
<keyword evidence="1" id="KW-0808">Transferase</keyword>
<sequence length="122" mass="13183">MADFSDYPAPEIVRPAETGTVMAEGRAGGTGARFNIGEVTATRCVVRVDGRLGFSYALGRDRAKAELAATLDALLQNPERQEALLTKIITPLAQEEKEARELASRKAAATKVDFFTLIRGDE</sequence>
<comment type="caution">
    <text evidence="1">The sequence shown here is derived from an EMBL/GenBank/DDBJ whole genome shotgun (WGS) entry which is preliminary data.</text>
</comment>
<proteinExistence type="predicted"/>
<evidence type="ECO:0000313" key="2">
    <source>
        <dbReference type="Proteomes" id="UP000570514"/>
    </source>
</evidence>
<dbReference type="EC" id="2.7.8.37" evidence="1"/>
<name>A0A846N242_9PROT</name>
<dbReference type="GO" id="GO:0015716">
    <property type="term" value="P:organic phosphonate transport"/>
    <property type="evidence" value="ECO:0007669"/>
    <property type="project" value="InterPro"/>
</dbReference>
<organism evidence="1 2">
    <name type="scientific">Rhizomicrobium palustre</name>
    <dbReference type="NCBI Taxonomy" id="189966"/>
    <lineage>
        <taxon>Bacteria</taxon>
        <taxon>Pseudomonadati</taxon>
        <taxon>Pseudomonadota</taxon>
        <taxon>Alphaproteobacteria</taxon>
        <taxon>Micropepsales</taxon>
        <taxon>Micropepsaceae</taxon>
        <taxon>Rhizomicrobium</taxon>
    </lineage>
</organism>
<accession>A0A846N242</accession>
<dbReference type="EMBL" id="JAASRM010000001">
    <property type="protein sequence ID" value="NIK89806.1"/>
    <property type="molecule type" value="Genomic_DNA"/>
</dbReference>
<protein>
    <submittedName>
        <fullName evidence="1">Alpha-D-ribose 1-methylphosphonate 5-triphosphate synthase subunit PhnG</fullName>
        <ecNumber evidence="1">2.7.8.37</ecNumber>
    </submittedName>
</protein>
<reference evidence="1 2" key="1">
    <citation type="submission" date="2020-03" db="EMBL/GenBank/DDBJ databases">
        <title>Genomic Encyclopedia of Type Strains, Phase IV (KMG-IV): sequencing the most valuable type-strain genomes for metagenomic binning, comparative biology and taxonomic classification.</title>
        <authorList>
            <person name="Goeker M."/>
        </authorList>
    </citation>
    <scope>NUCLEOTIDE SEQUENCE [LARGE SCALE GENOMIC DNA]</scope>
    <source>
        <strain evidence="1 2">DSM 19867</strain>
    </source>
</reference>
<dbReference type="InterPro" id="IPR009609">
    <property type="entry name" value="Phosphonate_metab_PhnG"/>
</dbReference>
<dbReference type="GO" id="GO:0061693">
    <property type="term" value="F:alpha-D-ribose 1-methylphosphonate 5-triphosphate synthase activity"/>
    <property type="evidence" value="ECO:0007669"/>
    <property type="project" value="UniProtKB-EC"/>
</dbReference>
<dbReference type="Proteomes" id="UP000570514">
    <property type="component" value="Unassembled WGS sequence"/>
</dbReference>
<dbReference type="Pfam" id="PF06754">
    <property type="entry name" value="PhnG"/>
    <property type="match status" value="1"/>
</dbReference>
<dbReference type="GO" id="GO:0019634">
    <property type="term" value="P:organic phosphonate metabolic process"/>
    <property type="evidence" value="ECO:0007669"/>
    <property type="project" value="InterPro"/>
</dbReference>
<dbReference type="NCBIfam" id="TIGR03293">
    <property type="entry name" value="PhnG_redo"/>
    <property type="match status" value="1"/>
</dbReference>
<gene>
    <name evidence="1" type="ORF">FHS83_003124</name>
</gene>
<evidence type="ECO:0000313" key="1">
    <source>
        <dbReference type="EMBL" id="NIK89806.1"/>
    </source>
</evidence>
<dbReference type="AlphaFoldDB" id="A0A846N242"/>